<evidence type="ECO:0000256" key="7">
    <source>
        <dbReference type="ARBA" id="ARBA00017684"/>
    </source>
</evidence>
<comment type="function">
    <text evidence="17">Catalyzes the conversion of 3-deoxy-D-arabino-heptulosonate 7-phosphate (DAHP) to dehydroquinate (DHQ).</text>
</comment>
<evidence type="ECO:0000256" key="13">
    <source>
        <dbReference type="ARBA" id="ARBA00023027"/>
    </source>
</evidence>
<keyword evidence="11 17" id="KW-0547">Nucleotide-binding</keyword>
<evidence type="ECO:0000259" key="18">
    <source>
        <dbReference type="Pfam" id="PF01761"/>
    </source>
</evidence>
<evidence type="ECO:0000256" key="1">
    <source>
        <dbReference type="ARBA" id="ARBA00001393"/>
    </source>
</evidence>
<dbReference type="GO" id="GO:0005737">
    <property type="term" value="C:cytoplasm"/>
    <property type="evidence" value="ECO:0007669"/>
    <property type="project" value="UniProtKB-SubCell"/>
</dbReference>
<dbReference type="InterPro" id="IPR016037">
    <property type="entry name" value="DHQ_synth_AroB"/>
</dbReference>
<dbReference type="RefSeq" id="WP_136776152.1">
    <property type="nucleotide sequence ID" value="NZ_SUPK01000001.1"/>
</dbReference>
<dbReference type="Proteomes" id="UP000309673">
    <property type="component" value="Unassembled WGS sequence"/>
</dbReference>
<keyword evidence="15 17" id="KW-0456">Lyase</keyword>
<evidence type="ECO:0000256" key="8">
    <source>
        <dbReference type="ARBA" id="ARBA00022490"/>
    </source>
</evidence>
<dbReference type="InterPro" id="IPR056179">
    <property type="entry name" value="DHQS_C"/>
</dbReference>
<comment type="cofactor">
    <cofactor evidence="17">
        <name>Co(2+)</name>
        <dbReference type="ChEBI" id="CHEBI:48828"/>
    </cofactor>
    <cofactor evidence="17">
        <name>Zn(2+)</name>
        <dbReference type="ChEBI" id="CHEBI:29105"/>
    </cofactor>
    <text evidence="17">Binds 1 divalent metal cation per subunit. Can use either Co(2+) or Zn(2+).</text>
</comment>
<evidence type="ECO:0000256" key="16">
    <source>
        <dbReference type="ARBA" id="ARBA00023285"/>
    </source>
</evidence>
<organism evidence="20 21">
    <name type="scientific">Cohnella pontilimi</name>
    <dbReference type="NCBI Taxonomy" id="2564100"/>
    <lineage>
        <taxon>Bacteria</taxon>
        <taxon>Bacillati</taxon>
        <taxon>Bacillota</taxon>
        <taxon>Bacilli</taxon>
        <taxon>Bacillales</taxon>
        <taxon>Paenibacillaceae</taxon>
        <taxon>Cohnella</taxon>
    </lineage>
</organism>
<evidence type="ECO:0000256" key="5">
    <source>
        <dbReference type="ARBA" id="ARBA00005412"/>
    </source>
</evidence>
<evidence type="ECO:0000259" key="19">
    <source>
        <dbReference type="Pfam" id="PF24621"/>
    </source>
</evidence>
<evidence type="ECO:0000256" key="9">
    <source>
        <dbReference type="ARBA" id="ARBA00022605"/>
    </source>
</evidence>
<dbReference type="CDD" id="cd08195">
    <property type="entry name" value="DHQS"/>
    <property type="match status" value="1"/>
</dbReference>
<comment type="similarity">
    <text evidence="5 17">Belongs to the sugar phosphate cyclases superfamily. Dehydroquinate synthase family.</text>
</comment>
<evidence type="ECO:0000256" key="4">
    <source>
        <dbReference type="ARBA" id="ARBA00004661"/>
    </source>
</evidence>
<dbReference type="Pfam" id="PF24621">
    <property type="entry name" value="DHQS_C"/>
    <property type="match status" value="1"/>
</dbReference>
<comment type="caution">
    <text evidence="17">Lacks conserved residue(s) required for the propagation of feature annotation.</text>
</comment>
<evidence type="ECO:0000256" key="10">
    <source>
        <dbReference type="ARBA" id="ARBA00022723"/>
    </source>
</evidence>
<dbReference type="GO" id="GO:0000166">
    <property type="term" value="F:nucleotide binding"/>
    <property type="evidence" value="ECO:0007669"/>
    <property type="project" value="UniProtKB-KW"/>
</dbReference>
<dbReference type="GO" id="GO:0003856">
    <property type="term" value="F:3-dehydroquinate synthase activity"/>
    <property type="evidence" value="ECO:0007669"/>
    <property type="project" value="UniProtKB-UniRule"/>
</dbReference>
<evidence type="ECO:0000256" key="14">
    <source>
        <dbReference type="ARBA" id="ARBA00023141"/>
    </source>
</evidence>
<feature type="binding site" evidence="17">
    <location>
        <begin position="112"/>
        <end position="116"/>
    </location>
    <ligand>
        <name>NAD(+)</name>
        <dbReference type="ChEBI" id="CHEBI:57540"/>
    </ligand>
</feature>
<feature type="binding site" evidence="17">
    <location>
        <position position="253"/>
    </location>
    <ligand>
        <name>Zn(2+)</name>
        <dbReference type="ChEBI" id="CHEBI:29105"/>
    </ligand>
</feature>
<dbReference type="GO" id="GO:0008652">
    <property type="term" value="P:amino acid biosynthetic process"/>
    <property type="evidence" value="ECO:0007669"/>
    <property type="project" value="UniProtKB-KW"/>
</dbReference>
<reference evidence="20 21" key="1">
    <citation type="submission" date="2019-04" db="EMBL/GenBank/DDBJ databases">
        <title>Cohnella sp. nov., isolated from soil.</title>
        <authorList>
            <person name="Kim W."/>
        </authorList>
    </citation>
    <scope>NUCLEOTIDE SEQUENCE [LARGE SCALE GENOMIC DNA]</scope>
    <source>
        <strain evidence="20 21">CAU 1483</strain>
    </source>
</reference>
<dbReference type="EMBL" id="SUPK01000001">
    <property type="protein sequence ID" value="TJY44343.1"/>
    <property type="molecule type" value="Genomic_DNA"/>
</dbReference>
<dbReference type="SUPFAM" id="SSF56796">
    <property type="entry name" value="Dehydroquinate synthase-like"/>
    <property type="match status" value="1"/>
</dbReference>
<keyword evidence="14 17" id="KW-0057">Aromatic amino acid biosynthesis</keyword>
<evidence type="ECO:0000256" key="15">
    <source>
        <dbReference type="ARBA" id="ARBA00023239"/>
    </source>
</evidence>
<dbReference type="EC" id="4.2.3.4" evidence="6 17"/>
<keyword evidence="9 17" id="KW-0028">Amino-acid biosynthesis</keyword>
<dbReference type="FunFam" id="3.40.50.1970:FF:000001">
    <property type="entry name" value="3-dehydroquinate synthase"/>
    <property type="match status" value="1"/>
</dbReference>
<comment type="catalytic activity">
    <reaction evidence="1 17">
        <text>7-phospho-2-dehydro-3-deoxy-D-arabino-heptonate = 3-dehydroquinate + phosphate</text>
        <dbReference type="Rhea" id="RHEA:21968"/>
        <dbReference type="ChEBI" id="CHEBI:32364"/>
        <dbReference type="ChEBI" id="CHEBI:43474"/>
        <dbReference type="ChEBI" id="CHEBI:58394"/>
        <dbReference type="EC" id="4.2.3.4"/>
    </reaction>
</comment>
<evidence type="ECO:0000313" key="20">
    <source>
        <dbReference type="EMBL" id="TJY44343.1"/>
    </source>
</evidence>
<dbReference type="InterPro" id="IPR030960">
    <property type="entry name" value="DHQS/DOIS_N"/>
</dbReference>
<accession>A0A4U0FH53</accession>
<protein>
    <recommendedName>
        <fullName evidence="7 17">3-dehydroquinate synthase</fullName>
        <shortName evidence="17">DHQS</shortName>
        <ecNumber evidence="6 17">4.2.3.4</ecNumber>
    </recommendedName>
</protein>
<proteinExistence type="inferred from homology"/>
<feature type="binding site" evidence="17">
    <location>
        <position position="270"/>
    </location>
    <ligand>
        <name>Zn(2+)</name>
        <dbReference type="ChEBI" id="CHEBI:29105"/>
    </ligand>
</feature>
<keyword evidence="13 17" id="KW-0520">NAD</keyword>
<dbReference type="PIRSF" id="PIRSF001455">
    <property type="entry name" value="DHQ_synth"/>
    <property type="match status" value="1"/>
</dbReference>
<dbReference type="OrthoDB" id="9806583at2"/>
<dbReference type="PANTHER" id="PTHR43622:SF7">
    <property type="entry name" value="3-DEHYDROQUINATE SYNTHASE, CHLOROPLASTIC"/>
    <property type="match status" value="1"/>
</dbReference>
<dbReference type="Gene3D" id="1.20.1090.10">
    <property type="entry name" value="Dehydroquinate synthase-like - alpha domain"/>
    <property type="match status" value="1"/>
</dbReference>
<evidence type="ECO:0000313" key="21">
    <source>
        <dbReference type="Proteomes" id="UP000309673"/>
    </source>
</evidence>
<keyword evidence="21" id="KW-1185">Reference proteome</keyword>
<dbReference type="Gene3D" id="3.40.50.1970">
    <property type="match status" value="1"/>
</dbReference>
<feature type="domain" description="3-dehydroquinate synthase N-terminal" evidence="18">
    <location>
        <begin position="75"/>
        <end position="185"/>
    </location>
</feature>
<name>A0A4U0FH53_9BACL</name>
<feature type="binding site" evidence="17">
    <location>
        <position position="157"/>
    </location>
    <ligand>
        <name>NAD(+)</name>
        <dbReference type="ChEBI" id="CHEBI:57540"/>
    </ligand>
</feature>
<dbReference type="NCBIfam" id="TIGR01357">
    <property type="entry name" value="aroB"/>
    <property type="match status" value="1"/>
</dbReference>
<dbReference type="InterPro" id="IPR050071">
    <property type="entry name" value="Dehydroquinate_synthase"/>
</dbReference>
<dbReference type="Pfam" id="PF01761">
    <property type="entry name" value="DHQ_synthase"/>
    <property type="match status" value="1"/>
</dbReference>
<feature type="domain" description="3-dehydroquinate synthase C-terminal" evidence="19">
    <location>
        <begin position="187"/>
        <end position="329"/>
    </location>
</feature>
<evidence type="ECO:0000256" key="17">
    <source>
        <dbReference type="HAMAP-Rule" id="MF_00110"/>
    </source>
</evidence>
<dbReference type="InterPro" id="IPR030963">
    <property type="entry name" value="DHQ_synth_fam"/>
</dbReference>
<evidence type="ECO:0000256" key="11">
    <source>
        <dbReference type="ARBA" id="ARBA00022741"/>
    </source>
</evidence>
<comment type="caution">
    <text evidence="20">The sequence shown here is derived from an EMBL/GenBank/DDBJ whole genome shotgun (WGS) entry which is preliminary data.</text>
</comment>
<comment type="pathway">
    <text evidence="4 17">Metabolic intermediate biosynthesis; chorismate biosynthesis; chorismate from D-erythrose 4-phosphate and phosphoenolpyruvate: step 2/7.</text>
</comment>
<keyword evidence="10 17" id="KW-0479">Metal-binding</keyword>
<evidence type="ECO:0000256" key="6">
    <source>
        <dbReference type="ARBA" id="ARBA00013031"/>
    </source>
</evidence>
<keyword evidence="8 17" id="KW-0963">Cytoplasm</keyword>
<gene>
    <name evidence="17 20" type="primary">aroB</name>
    <name evidence="20" type="ORF">E5161_02870</name>
</gene>
<evidence type="ECO:0000256" key="2">
    <source>
        <dbReference type="ARBA" id="ARBA00001911"/>
    </source>
</evidence>
<feature type="binding site" evidence="17">
    <location>
        <position position="148"/>
    </location>
    <ligand>
        <name>NAD(+)</name>
        <dbReference type="ChEBI" id="CHEBI:57540"/>
    </ligand>
</feature>
<evidence type="ECO:0000256" key="12">
    <source>
        <dbReference type="ARBA" id="ARBA00022833"/>
    </source>
</evidence>
<evidence type="ECO:0000256" key="3">
    <source>
        <dbReference type="ARBA" id="ARBA00004496"/>
    </source>
</evidence>
<feature type="binding site" evidence="17">
    <location>
        <begin position="175"/>
        <end position="178"/>
    </location>
    <ligand>
        <name>NAD(+)</name>
        <dbReference type="ChEBI" id="CHEBI:57540"/>
    </ligand>
</feature>
<comment type="subcellular location">
    <subcellularLocation>
        <location evidence="3 17">Cytoplasm</location>
    </subcellularLocation>
</comment>
<dbReference type="UniPathway" id="UPA00053">
    <property type="reaction ID" value="UER00085"/>
</dbReference>
<sequence length="371" mass="40211">MEAAVRELTVELGERAYPIWIGSGLLSRTGELFAERGFPEKSPVLLVTDAAVAHLYAETVETSLRASGYEVQRAVVTVGEASKSLSVFDGLIEAALEAGLDRKSTVIALGGGVVGDLAGFVAATYMRGVRFVQMPTTILAHDSSVGGKVAVNHRLAKNIIGAFHQPEFVLYDLDTLLTLPPREVRAGLSEVIKHGLIWNADFVRWFDEHAERLLGLDPEALGYALYEGCKVKSIVVSQDERENDLRAILNLGHTIGHALEAVAGYGELLHGEAIAIGMAGAARLAVRFGYDPAIAAETERIFRKFGLPVRIPADINPDAVMKAMMHDKKFKEGQMVFIVPTSIGSVEIRQDVPSDWVREIVEQLREGAGEA</sequence>
<feature type="binding site" evidence="17">
    <location>
        <position position="190"/>
    </location>
    <ligand>
        <name>Zn(2+)</name>
        <dbReference type="ChEBI" id="CHEBI:29105"/>
    </ligand>
</feature>
<dbReference type="GO" id="GO:0009423">
    <property type="term" value="P:chorismate biosynthetic process"/>
    <property type="evidence" value="ECO:0007669"/>
    <property type="project" value="UniProtKB-UniRule"/>
</dbReference>
<keyword evidence="12 17" id="KW-0862">Zinc</keyword>
<dbReference type="GO" id="GO:0046872">
    <property type="term" value="F:metal ion binding"/>
    <property type="evidence" value="ECO:0007669"/>
    <property type="project" value="UniProtKB-KW"/>
</dbReference>
<comment type="cofactor">
    <cofactor evidence="2 17">
        <name>NAD(+)</name>
        <dbReference type="ChEBI" id="CHEBI:57540"/>
    </cofactor>
</comment>
<dbReference type="HAMAP" id="MF_00110">
    <property type="entry name" value="DHQ_synthase"/>
    <property type="match status" value="1"/>
</dbReference>
<dbReference type="PANTHER" id="PTHR43622">
    <property type="entry name" value="3-DEHYDROQUINATE SYNTHASE"/>
    <property type="match status" value="1"/>
</dbReference>
<feature type="binding site" evidence="17">
    <location>
        <begin position="136"/>
        <end position="137"/>
    </location>
    <ligand>
        <name>NAD(+)</name>
        <dbReference type="ChEBI" id="CHEBI:57540"/>
    </ligand>
</feature>
<keyword evidence="16 17" id="KW-0170">Cobalt</keyword>
<dbReference type="AlphaFoldDB" id="A0A4U0FH53"/>
<dbReference type="GO" id="GO:0009073">
    <property type="term" value="P:aromatic amino acid family biosynthetic process"/>
    <property type="evidence" value="ECO:0007669"/>
    <property type="project" value="UniProtKB-KW"/>
</dbReference>